<proteinExistence type="predicted"/>
<dbReference type="Proteomes" id="UP000216225">
    <property type="component" value="Unassembled WGS sequence"/>
</dbReference>
<protein>
    <submittedName>
        <fullName evidence="2">DUF2889 domain-containing protein</fullName>
    </submittedName>
</protein>
<reference evidence="2 3" key="1">
    <citation type="submission" date="2018-09" db="EMBL/GenBank/DDBJ databases">
        <title>Genome comparison of Alicycliphilus sp. BQ1, a polyurethanolytic bacterium, with its closest phylogenetic relatives Alicycliphilus denitrificans BC and K601, unable to attack polyurethane.</title>
        <authorList>
            <person name="Loza-Tavera H."/>
            <person name="Lozano L."/>
            <person name="Cevallos M."/>
            <person name="Maya-Lucas O."/>
            <person name="Garcia-Mena J."/>
            <person name="Hernandez J."/>
        </authorList>
    </citation>
    <scope>NUCLEOTIDE SEQUENCE [LARGE SCALE GENOMIC DNA]</scope>
    <source>
        <strain evidence="2 3">BQ1</strain>
    </source>
</reference>
<feature type="region of interest" description="Disordered" evidence="1">
    <location>
        <begin position="1"/>
        <end position="21"/>
    </location>
</feature>
<comment type="caution">
    <text evidence="2">The sequence shown here is derived from an EMBL/GenBank/DDBJ whole genome shotgun (WGS) entry which is preliminary data.</text>
</comment>
<accession>A0A3R7HME7</accession>
<evidence type="ECO:0000256" key="1">
    <source>
        <dbReference type="SAM" id="MobiDB-lite"/>
    </source>
</evidence>
<gene>
    <name evidence="2" type="ORF">CE154_018500</name>
</gene>
<dbReference type="Pfam" id="PF11136">
    <property type="entry name" value="DUF2889"/>
    <property type="match status" value="1"/>
</dbReference>
<feature type="compositionally biased region" description="Low complexity" evidence="1">
    <location>
        <begin position="1"/>
        <end position="10"/>
    </location>
</feature>
<organism evidence="2 3">
    <name type="scientific">Alicycliphilus denitrificans</name>
    <dbReference type="NCBI Taxonomy" id="179636"/>
    <lineage>
        <taxon>Bacteria</taxon>
        <taxon>Pseudomonadati</taxon>
        <taxon>Pseudomonadota</taxon>
        <taxon>Betaproteobacteria</taxon>
        <taxon>Burkholderiales</taxon>
        <taxon>Comamonadaceae</taxon>
        <taxon>Alicycliphilus</taxon>
    </lineage>
</organism>
<name>A0A3R7HME7_9BURK</name>
<sequence length="206" mass="22568">MMDGPAAGAPEPAPTDGVTREELHWRSIDLRGFRRSDGLFEVEARLTDRKTHDFAPPSGGRHVAAGDTIHDHGLRVVFGADMVIREISTVMRAYPYRECPGGGATLQAMVGVRIGPGWNSELRRRLPVGDTCTHLKEMMIPLASAAFQLIYSVRTSNVTEVNAEGRPRKIDSCYAYGASRELVALQWPAFHRPAAAQDTKDDQGNA</sequence>
<dbReference type="AlphaFoldDB" id="A0A3R7HME7"/>
<dbReference type="InterPro" id="IPR021312">
    <property type="entry name" value="DUF2889"/>
</dbReference>
<dbReference type="RefSeq" id="WP_094437611.1">
    <property type="nucleotide sequence ID" value="NZ_NKDB02000004.1"/>
</dbReference>
<dbReference type="EMBL" id="NKDB02000004">
    <property type="protein sequence ID" value="RKJ95100.1"/>
    <property type="molecule type" value="Genomic_DNA"/>
</dbReference>
<evidence type="ECO:0000313" key="3">
    <source>
        <dbReference type="Proteomes" id="UP000216225"/>
    </source>
</evidence>
<evidence type="ECO:0000313" key="2">
    <source>
        <dbReference type="EMBL" id="RKJ95100.1"/>
    </source>
</evidence>